<dbReference type="PANTHER" id="PTHR10887:SF495">
    <property type="entry name" value="HELICASE SENATAXIN ISOFORM X1-RELATED"/>
    <property type="match status" value="1"/>
</dbReference>
<organism evidence="3 4">
    <name type="scientific">Sphagnurus paluster</name>
    <dbReference type="NCBI Taxonomy" id="117069"/>
    <lineage>
        <taxon>Eukaryota</taxon>
        <taxon>Fungi</taxon>
        <taxon>Dikarya</taxon>
        <taxon>Basidiomycota</taxon>
        <taxon>Agaricomycotina</taxon>
        <taxon>Agaricomycetes</taxon>
        <taxon>Agaricomycetidae</taxon>
        <taxon>Agaricales</taxon>
        <taxon>Tricholomatineae</taxon>
        <taxon>Lyophyllaceae</taxon>
        <taxon>Sphagnurus</taxon>
    </lineage>
</organism>
<evidence type="ECO:0000256" key="1">
    <source>
        <dbReference type="SAM" id="MobiDB-lite"/>
    </source>
</evidence>
<dbReference type="AlphaFoldDB" id="A0A9P7GM19"/>
<feature type="region of interest" description="Disordered" evidence="1">
    <location>
        <begin position="754"/>
        <end position="773"/>
    </location>
</feature>
<sequence length="917" mass="101796">MFPRSTVSQKILPHRPENIQVSTYARRHAGMAITALRNCKSQFLGIAMKRSSSGRVALLALAKVDQILIISVNADDSPAGRLPCDASFENLLSGKGEYTLVGFDMPRMVLRIAHDMKLGACGVDLSTAFVADTRKPLQPSQVVAERLFNEVDRAIVEDLSNDKEGPREVCLRAWLAICVAQNNAQVLENVLRVDTSLLNKQEIECLGELVRQASVLEDSRPKETSGEFNRATLIKDGSLELENSRYKTRVRSGPQVIIMTNEAGDKFSGQARGAKGRTTNIRFTGPALSGTLHKVRVVGSPELTNPEKARDELVLHILQGIANLKAPFITKIWFPPKRILHQVIKVDPDVPFPDLNKSQERVAAMMVSNAPLIIAHGPPGTGKTTTIAAAVSRWDQSKQPTWIVAHSNVAVKNIAETLYKRNVDFKIIVSKEFHFEWHEHIYTMIQQRVLRSDDFSGMKDNMGASSLIQGSCVILSTLSMLSNPGFDEVGLFKVVPVEQLVIDEASQIKIEDFLPVFQKFGKTLQKVCFFGDPKQLPPYGKEDVPEIKTIFDLPHLKGCGEFLDTQYRMPICLGNFISKNIYDGRLKSQHNIRDASCVSFVDAPNGGETQSGFSWTNDGEIHTMVNLVKNYYKHTDFCIITPYDAQRSAIERQLKAQNLPWDRVFNVDSFQGNEADFVIVSVVRSGDSSGFLNSANRMNVLLTRCKKGLVIVTSRSFLSHGGRVTLLGALEGNWSTLVGKRMWVDWRSVSEGKVDLPGAPGPNRPHEPLVSGALSSSTTIPQRIFEGEMLFRPPVSQVQVRVASSEFANPRFSTESLNTGIPISSVSSFPPMGSPIIAPDVGRHYTKSRDLVEFLPTPDVQNYGEYTNQVSYDEEFPPVPVPIIDALNKRPKAPSVRNSHQTTDPISFWKNNLHKIR</sequence>
<dbReference type="Proteomes" id="UP000717328">
    <property type="component" value="Unassembled WGS sequence"/>
</dbReference>
<dbReference type="Gene3D" id="3.40.50.300">
    <property type="entry name" value="P-loop containing nucleotide triphosphate hydrolases"/>
    <property type="match status" value="2"/>
</dbReference>
<dbReference type="InterPro" id="IPR047187">
    <property type="entry name" value="SF1_C_Upf1"/>
</dbReference>
<evidence type="ECO:0000259" key="2">
    <source>
        <dbReference type="Pfam" id="PF13087"/>
    </source>
</evidence>
<dbReference type="EMBL" id="JABCKI010000071">
    <property type="protein sequence ID" value="KAG5653154.1"/>
    <property type="molecule type" value="Genomic_DNA"/>
</dbReference>
<reference evidence="3" key="2">
    <citation type="submission" date="2021-10" db="EMBL/GenBank/DDBJ databases">
        <title>Phylogenomics reveals ancestral predisposition of the termite-cultivated fungus Termitomyces towards a domesticated lifestyle.</title>
        <authorList>
            <person name="Auxier B."/>
            <person name="Grum-Grzhimaylo A."/>
            <person name="Cardenas M.E."/>
            <person name="Lodge J.D."/>
            <person name="Laessoe T."/>
            <person name="Pedersen O."/>
            <person name="Smith M.E."/>
            <person name="Kuyper T.W."/>
            <person name="Franco-Molano E.A."/>
            <person name="Baroni T.J."/>
            <person name="Aanen D.K."/>
        </authorList>
    </citation>
    <scope>NUCLEOTIDE SEQUENCE</scope>
    <source>
        <strain evidence="3">D49</strain>
    </source>
</reference>
<gene>
    <name evidence="3" type="ORF">H0H81_002065</name>
</gene>
<dbReference type="OrthoDB" id="6513042at2759"/>
<reference evidence="3" key="1">
    <citation type="submission" date="2021-02" db="EMBL/GenBank/DDBJ databases">
        <authorList>
            <person name="Nieuwenhuis M."/>
            <person name="Van De Peppel L.J.J."/>
        </authorList>
    </citation>
    <scope>NUCLEOTIDE SEQUENCE</scope>
    <source>
        <strain evidence="3">D49</strain>
    </source>
</reference>
<protein>
    <recommendedName>
        <fullName evidence="2">DNA2/NAM7 helicase-like C-terminal domain-containing protein</fullName>
    </recommendedName>
</protein>
<dbReference type="InterPro" id="IPR045055">
    <property type="entry name" value="DNA2/NAM7-like"/>
</dbReference>
<evidence type="ECO:0000313" key="3">
    <source>
        <dbReference type="EMBL" id="KAG5653154.1"/>
    </source>
</evidence>
<dbReference type="InterPro" id="IPR041679">
    <property type="entry name" value="DNA2/NAM7-like_C"/>
</dbReference>
<dbReference type="InterPro" id="IPR027417">
    <property type="entry name" value="P-loop_NTPase"/>
</dbReference>
<dbReference type="SUPFAM" id="SSF52540">
    <property type="entry name" value="P-loop containing nucleoside triphosphate hydrolases"/>
    <property type="match status" value="1"/>
</dbReference>
<dbReference type="Pfam" id="PF13604">
    <property type="entry name" value="AAA_30"/>
    <property type="match status" value="1"/>
</dbReference>
<dbReference type="CDD" id="cd18808">
    <property type="entry name" value="SF1_C_Upf1"/>
    <property type="match status" value="1"/>
</dbReference>
<name>A0A9P7GM19_9AGAR</name>
<comment type="caution">
    <text evidence="3">The sequence shown here is derived from an EMBL/GenBank/DDBJ whole genome shotgun (WGS) entry which is preliminary data.</text>
</comment>
<keyword evidence="4" id="KW-1185">Reference proteome</keyword>
<dbReference type="PANTHER" id="PTHR10887">
    <property type="entry name" value="DNA2/NAM7 HELICASE FAMILY"/>
    <property type="match status" value="1"/>
</dbReference>
<dbReference type="Pfam" id="PF13087">
    <property type="entry name" value="AAA_12"/>
    <property type="match status" value="1"/>
</dbReference>
<evidence type="ECO:0000313" key="4">
    <source>
        <dbReference type="Proteomes" id="UP000717328"/>
    </source>
</evidence>
<accession>A0A9P7GM19</accession>
<dbReference type="CDD" id="cd17934">
    <property type="entry name" value="DEXXQc_Upf1-like"/>
    <property type="match status" value="1"/>
</dbReference>
<proteinExistence type="predicted"/>
<feature type="domain" description="DNA2/NAM7 helicase-like C-terminal" evidence="2">
    <location>
        <begin position="560"/>
        <end position="715"/>
    </location>
</feature>